<keyword evidence="1" id="KW-0677">Repeat</keyword>
<dbReference type="SUPFAM" id="SSF52540">
    <property type="entry name" value="P-loop containing nucleoside triphosphate hydrolases"/>
    <property type="match status" value="1"/>
</dbReference>
<dbReference type="PANTHER" id="PTHR10039">
    <property type="entry name" value="AMELOGENIN"/>
    <property type="match status" value="1"/>
</dbReference>
<dbReference type="Gene3D" id="3.40.50.300">
    <property type="entry name" value="P-loop containing nucleotide triphosphate hydrolases"/>
    <property type="match status" value="1"/>
</dbReference>
<evidence type="ECO:0008006" key="6">
    <source>
        <dbReference type="Google" id="ProtNLM"/>
    </source>
</evidence>
<keyword evidence="5" id="KW-1185">Reference proteome</keyword>
<evidence type="ECO:0000256" key="1">
    <source>
        <dbReference type="ARBA" id="ARBA00022737"/>
    </source>
</evidence>
<dbReference type="Pfam" id="PF22736">
    <property type="entry name" value="NNH5"/>
    <property type="match status" value="1"/>
</dbReference>
<feature type="domain" description="Nephrocystin 3-like N-terminal" evidence="3">
    <location>
        <begin position="181"/>
        <end position="295"/>
    </location>
</feature>
<dbReference type="Pfam" id="PF24883">
    <property type="entry name" value="NPHP3_N"/>
    <property type="match status" value="1"/>
</dbReference>
<evidence type="ECO:0000259" key="2">
    <source>
        <dbReference type="Pfam" id="PF22736"/>
    </source>
</evidence>
<feature type="domain" description="NACHT N-terminal helical" evidence="2">
    <location>
        <begin position="8"/>
        <end position="133"/>
    </location>
</feature>
<reference evidence="4" key="1">
    <citation type="submission" date="2022-04" db="EMBL/GenBank/DDBJ databases">
        <title>Complete genome sequence of a cyanobacterium, Nostoc sp. SO-36, isolated in Antarctica.</title>
        <authorList>
            <person name="Kanesaki Y."/>
            <person name="Effendi D."/>
            <person name="Sakamoto T."/>
            <person name="Ohtani S."/>
            <person name="Awai K."/>
        </authorList>
    </citation>
    <scope>NUCLEOTIDE SEQUENCE</scope>
    <source>
        <strain evidence="4">SO-36</strain>
    </source>
</reference>
<accession>A0ABN6PYF4</accession>
<sequence>MNIDPVSVVNAIKAVAPATVSFGIQQAQRNEYIIKILKSLNLDSIQSPKDFEGVYVYALVEYGVFKADYILNFFRNKEIKKSFAKAFAAKALAINNEEWNTLKDEAQKTKIDLAEVQKFHQVFVSVAKRSINPGEVITNVQLQERLKKYPQSLEQSLYPDEFKALIEEKTKVFCGRVFVFKEFDDFLKKHSKGYFTVIGDAGMGKSAIAAQSVSKYKAICYFNIRADGRNTLDQFLQSIRQQLINCYELENAENDNLPTLLAKVNKKIADGERLVIVVDALDEVEQSGSGNLLSLPKNLPERIYFLLTRRRYAQNEKRLLTEEVPEQQLDLTANEYRLSNRNDVREYINKSINYEAEGHSLKAWIQQRKIEQLDFVEQVARKSENNFMYLYYVLQSIAKGDYQDLSLEELPEKLQGYYEQHWKQMEMDTPDKRTNAIILCVLVEVGKPISCESIARITKRDEYDVLELLNKWLEFLRKQKENQEDYYSIYHQSFADFLRNQPTLKREKKNNIDWPEVQRLISDYNDQLGKILKSGKGENE</sequence>
<evidence type="ECO:0000313" key="5">
    <source>
        <dbReference type="Proteomes" id="UP001055453"/>
    </source>
</evidence>
<protein>
    <recommendedName>
        <fullName evidence="6">NACHT domain protein</fullName>
    </recommendedName>
</protein>
<dbReference type="InterPro" id="IPR054610">
    <property type="entry name" value="NNH"/>
</dbReference>
<dbReference type="InterPro" id="IPR056884">
    <property type="entry name" value="NPHP3-like_N"/>
</dbReference>
<dbReference type="EMBL" id="AP025732">
    <property type="protein sequence ID" value="BDI14569.1"/>
    <property type="molecule type" value="Genomic_DNA"/>
</dbReference>
<dbReference type="InterPro" id="IPR027417">
    <property type="entry name" value="P-loop_NTPase"/>
</dbReference>
<evidence type="ECO:0000259" key="3">
    <source>
        <dbReference type="Pfam" id="PF24883"/>
    </source>
</evidence>
<gene>
    <name evidence="4" type="ORF">ANSO36C_03710</name>
</gene>
<proteinExistence type="predicted"/>
<dbReference type="Proteomes" id="UP001055453">
    <property type="component" value="Chromosome"/>
</dbReference>
<name>A0ABN6PYF4_NOSCO</name>
<evidence type="ECO:0000313" key="4">
    <source>
        <dbReference type="EMBL" id="BDI14569.1"/>
    </source>
</evidence>
<organism evidence="4 5">
    <name type="scientific">Nostoc cf. commune SO-36</name>
    <dbReference type="NCBI Taxonomy" id="449208"/>
    <lineage>
        <taxon>Bacteria</taxon>
        <taxon>Bacillati</taxon>
        <taxon>Cyanobacteriota</taxon>
        <taxon>Cyanophyceae</taxon>
        <taxon>Nostocales</taxon>
        <taxon>Nostocaceae</taxon>
        <taxon>Nostoc</taxon>
    </lineage>
</organism>
<dbReference type="RefSeq" id="WP_251958137.1">
    <property type="nucleotide sequence ID" value="NZ_AP025732.1"/>
</dbReference>